<dbReference type="RefSeq" id="XP_067478845.1">
    <property type="nucleotide sequence ID" value="XM_067627664.1"/>
</dbReference>
<proteinExistence type="predicted"/>
<dbReference type="GeneID" id="93580152"/>
<dbReference type="AlphaFoldDB" id="A0A1L9UIQ9"/>
<evidence type="ECO:0000313" key="2">
    <source>
        <dbReference type="Proteomes" id="UP000184499"/>
    </source>
</evidence>
<protein>
    <submittedName>
        <fullName evidence="1">Uncharacterized protein</fullName>
    </submittedName>
</protein>
<keyword evidence="2" id="KW-1185">Reference proteome</keyword>
<sequence>MAATRIPSRRRHRLQRMSNAQLVTATRVGFWTPADAQWPAETRLELEQLTDFITGKVRRTLPSVRHTSNIRQTKNLELASRGLDQHAETPNMHMQPVFKTRQYNTLSGYLIATQIQLRLLLRIRDGARVIHSK</sequence>
<organism evidence="1 2">
    <name type="scientific">Aspergillus brasiliensis (strain CBS 101740 / IMI 381727 / IBT 21946)</name>
    <dbReference type="NCBI Taxonomy" id="767769"/>
    <lineage>
        <taxon>Eukaryota</taxon>
        <taxon>Fungi</taxon>
        <taxon>Dikarya</taxon>
        <taxon>Ascomycota</taxon>
        <taxon>Pezizomycotina</taxon>
        <taxon>Eurotiomycetes</taxon>
        <taxon>Eurotiomycetidae</taxon>
        <taxon>Eurotiales</taxon>
        <taxon>Aspergillaceae</taxon>
        <taxon>Aspergillus</taxon>
        <taxon>Aspergillus subgen. Circumdati</taxon>
    </lineage>
</organism>
<dbReference type="EMBL" id="KV878684">
    <property type="protein sequence ID" value="OJJ71597.1"/>
    <property type="molecule type" value="Genomic_DNA"/>
</dbReference>
<name>A0A1L9UIQ9_ASPBC</name>
<dbReference type="Proteomes" id="UP000184499">
    <property type="component" value="Unassembled WGS sequence"/>
</dbReference>
<evidence type="ECO:0000313" key="1">
    <source>
        <dbReference type="EMBL" id="OJJ71597.1"/>
    </source>
</evidence>
<reference evidence="2" key="1">
    <citation type="journal article" date="2017" name="Genome Biol.">
        <title>Comparative genomics reveals high biological diversity and specific adaptations in the industrially and medically important fungal genus Aspergillus.</title>
        <authorList>
            <person name="de Vries R.P."/>
            <person name="Riley R."/>
            <person name="Wiebenga A."/>
            <person name="Aguilar-Osorio G."/>
            <person name="Amillis S."/>
            <person name="Uchima C.A."/>
            <person name="Anderluh G."/>
            <person name="Asadollahi M."/>
            <person name="Askin M."/>
            <person name="Barry K."/>
            <person name="Battaglia E."/>
            <person name="Bayram O."/>
            <person name="Benocci T."/>
            <person name="Braus-Stromeyer S.A."/>
            <person name="Caldana C."/>
            <person name="Canovas D."/>
            <person name="Cerqueira G.C."/>
            <person name="Chen F."/>
            <person name="Chen W."/>
            <person name="Choi C."/>
            <person name="Clum A."/>
            <person name="Dos Santos R.A."/>
            <person name="Damasio A.R."/>
            <person name="Diallinas G."/>
            <person name="Emri T."/>
            <person name="Fekete E."/>
            <person name="Flipphi M."/>
            <person name="Freyberg S."/>
            <person name="Gallo A."/>
            <person name="Gournas C."/>
            <person name="Habgood R."/>
            <person name="Hainaut M."/>
            <person name="Harispe M.L."/>
            <person name="Henrissat B."/>
            <person name="Hilden K.S."/>
            <person name="Hope R."/>
            <person name="Hossain A."/>
            <person name="Karabika E."/>
            <person name="Karaffa L."/>
            <person name="Karanyi Z."/>
            <person name="Krasevec N."/>
            <person name="Kuo A."/>
            <person name="Kusch H."/>
            <person name="LaButti K."/>
            <person name="Lagendijk E.L."/>
            <person name="Lapidus A."/>
            <person name="Levasseur A."/>
            <person name="Lindquist E."/>
            <person name="Lipzen A."/>
            <person name="Logrieco A.F."/>
            <person name="MacCabe A."/>
            <person name="Maekelae M.R."/>
            <person name="Malavazi I."/>
            <person name="Melin P."/>
            <person name="Meyer V."/>
            <person name="Mielnichuk N."/>
            <person name="Miskei M."/>
            <person name="Molnar A.P."/>
            <person name="Mule G."/>
            <person name="Ngan C.Y."/>
            <person name="Orejas M."/>
            <person name="Orosz E."/>
            <person name="Ouedraogo J.P."/>
            <person name="Overkamp K.M."/>
            <person name="Park H.-S."/>
            <person name="Perrone G."/>
            <person name="Piumi F."/>
            <person name="Punt P.J."/>
            <person name="Ram A.F."/>
            <person name="Ramon A."/>
            <person name="Rauscher S."/>
            <person name="Record E."/>
            <person name="Riano-Pachon D.M."/>
            <person name="Robert V."/>
            <person name="Roehrig J."/>
            <person name="Ruller R."/>
            <person name="Salamov A."/>
            <person name="Salih N.S."/>
            <person name="Samson R.A."/>
            <person name="Sandor E."/>
            <person name="Sanguinetti M."/>
            <person name="Schuetze T."/>
            <person name="Sepcic K."/>
            <person name="Shelest E."/>
            <person name="Sherlock G."/>
            <person name="Sophianopoulou V."/>
            <person name="Squina F.M."/>
            <person name="Sun H."/>
            <person name="Susca A."/>
            <person name="Todd R.B."/>
            <person name="Tsang A."/>
            <person name="Unkles S.E."/>
            <person name="van de Wiele N."/>
            <person name="van Rossen-Uffink D."/>
            <person name="Oliveira J.V."/>
            <person name="Vesth T.C."/>
            <person name="Visser J."/>
            <person name="Yu J.-H."/>
            <person name="Zhou M."/>
            <person name="Andersen M.R."/>
            <person name="Archer D.B."/>
            <person name="Baker S.E."/>
            <person name="Benoit I."/>
            <person name="Brakhage A.A."/>
            <person name="Braus G.H."/>
            <person name="Fischer R."/>
            <person name="Frisvad J.C."/>
            <person name="Goldman G.H."/>
            <person name="Houbraken J."/>
            <person name="Oakley B."/>
            <person name="Pocsi I."/>
            <person name="Scazzocchio C."/>
            <person name="Seiboth B."/>
            <person name="vanKuyk P.A."/>
            <person name="Wortman J."/>
            <person name="Dyer P.S."/>
            <person name="Grigoriev I.V."/>
        </authorList>
    </citation>
    <scope>NUCLEOTIDE SEQUENCE [LARGE SCALE GENOMIC DNA]</scope>
    <source>
        <strain evidence="2">CBS 101740 / IMI 381727 / IBT 21946</strain>
    </source>
</reference>
<accession>A0A1L9UIQ9</accession>
<dbReference type="VEuPathDB" id="FungiDB:ASPBRDRAFT_569909"/>
<gene>
    <name evidence="1" type="ORF">ASPBRDRAFT_569909</name>
</gene>